<dbReference type="GeneID" id="116305960"/>
<keyword evidence="1" id="KW-1185">Reference proteome</keyword>
<proteinExistence type="predicted"/>
<sequence>MVFSCSKNPFNNFSFNIFYETRPLVSDATCLYSVCLMEVKTVHATDSSFERSAMVRENFLKPHSAKAISSSRRCRSQNLMSSHLT</sequence>
<dbReference type="OrthoDB" id="5965524at2759"/>
<dbReference type="AlphaFoldDB" id="A0A6P8IWQ0"/>
<reference evidence="2" key="1">
    <citation type="submission" date="2025-08" db="UniProtKB">
        <authorList>
            <consortium name="RefSeq"/>
        </authorList>
    </citation>
    <scope>IDENTIFICATION</scope>
    <source>
        <tissue evidence="2">Tentacle</tissue>
    </source>
</reference>
<name>A0A6P8IWQ0_ACTTE</name>
<evidence type="ECO:0000313" key="1">
    <source>
        <dbReference type="Proteomes" id="UP000515163"/>
    </source>
</evidence>
<dbReference type="RefSeq" id="XP_031571831.1">
    <property type="nucleotide sequence ID" value="XM_031715971.1"/>
</dbReference>
<accession>A0A6P8IWQ0</accession>
<gene>
    <name evidence="2" type="primary">LOC116305960</name>
</gene>
<protein>
    <submittedName>
        <fullName evidence="2">Uncharacterized protein LOC116305960 isoform X2</fullName>
    </submittedName>
</protein>
<evidence type="ECO:0000313" key="2">
    <source>
        <dbReference type="RefSeq" id="XP_031571831.1"/>
    </source>
</evidence>
<organism evidence="1 2">
    <name type="scientific">Actinia tenebrosa</name>
    <name type="common">Australian red waratah sea anemone</name>
    <dbReference type="NCBI Taxonomy" id="6105"/>
    <lineage>
        <taxon>Eukaryota</taxon>
        <taxon>Metazoa</taxon>
        <taxon>Cnidaria</taxon>
        <taxon>Anthozoa</taxon>
        <taxon>Hexacorallia</taxon>
        <taxon>Actiniaria</taxon>
        <taxon>Actiniidae</taxon>
        <taxon>Actinia</taxon>
    </lineage>
</organism>
<dbReference type="Proteomes" id="UP000515163">
    <property type="component" value="Unplaced"/>
</dbReference>